<proteinExistence type="predicted"/>
<reference evidence="2 3" key="1">
    <citation type="submission" date="2023-10" db="EMBL/GenBank/DDBJ databases">
        <title>Chromosome-scale genome assembly provides insights into flower coloration mechanisms of Canna indica.</title>
        <authorList>
            <person name="Li C."/>
        </authorList>
    </citation>
    <scope>NUCLEOTIDE SEQUENCE [LARGE SCALE GENOMIC DNA]</scope>
    <source>
        <tissue evidence="2">Flower</tissue>
    </source>
</reference>
<gene>
    <name evidence="2" type="ORF">Cni_G13414</name>
</gene>
<dbReference type="Pfam" id="PF00078">
    <property type="entry name" value="RVT_1"/>
    <property type="match status" value="1"/>
</dbReference>
<accession>A0AAQ3KA70</accession>
<dbReference type="InterPro" id="IPR000477">
    <property type="entry name" value="RT_dom"/>
</dbReference>
<dbReference type="PANTHER" id="PTHR46890">
    <property type="entry name" value="NON-LTR RETROLELEMENT REVERSE TRANSCRIPTASE-LIKE PROTEIN-RELATED"/>
    <property type="match status" value="1"/>
</dbReference>
<feature type="domain" description="Reverse transcriptase" evidence="1">
    <location>
        <begin position="1"/>
        <end position="301"/>
    </location>
</feature>
<evidence type="ECO:0000313" key="3">
    <source>
        <dbReference type="Proteomes" id="UP001327560"/>
    </source>
</evidence>
<keyword evidence="3" id="KW-1185">Reference proteome</keyword>
<name>A0AAQ3KA70_9LILI</name>
<sequence length="312" mass="35343">MMPLLLKPENSSKLISLKPSFKQRKYTRDKNLALNGLRRVLKTPPSFMPPQGNGEVTTPFTDYKTNMDTGSKPLMNRIISQNQCAFIKGRLISDNILLAHELTHHLKTKQKSFSHDMTIKLDMSKAFDRLEWPCLIAILQALGFHANFIEIIKQCTQTVSYSVLVSGKTYGSFIPSRGLHQGDPLSPFLFVIAMEGFNLLLEKARIEQQLRGVQINRRCSEISSLPFADDVLLFSKADAHHATTLKHLLTRFEDLSDQQINVNKFAIFFSKFCPPHFSSEIGRTFDIPNIGSQDMYLGLPAMINKSKKATMH</sequence>
<dbReference type="InterPro" id="IPR043502">
    <property type="entry name" value="DNA/RNA_pol_sf"/>
</dbReference>
<dbReference type="PROSITE" id="PS50878">
    <property type="entry name" value="RT_POL"/>
    <property type="match status" value="1"/>
</dbReference>
<dbReference type="SUPFAM" id="SSF56672">
    <property type="entry name" value="DNA/RNA polymerases"/>
    <property type="match status" value="1"/>
</dbReference>
<protein>
    <recommendedName>
        <fullName evidence="1">Reverse transcriptase domain-containing protein</fullName>
    </recommendedName>
</protein>
<dbReference type="Proteomes" id="UP001327560">
    <property type="component" value="Chromosome 4"/>
</dbReference>
<dbReference type="AlphaFoldDB" id="A0AAQ3KA70"/>
<evidence type="ECO:0000259" key="1">
    <source>
        <dbReference type="PROSITE" id="PS50878"/>
    </source>
</evidence>
<dbReference type="EMBL" id="CP136893">
    <property type="protein sequence ID" value="WOL04692.1"/>
    <property type="molecule type" value="Genomic_DNA"/>
</dbReference>
<organism evidence="2 3">
    <name type="scientific">Canna indica</name>
    <name type="common">Indian-shot</name>
    <dbReference type="NCBI Taxonomy" id="4628"/>
    <lineage>
        <taxon>Eukaryota</taxon>
        <taxon>Viridiplantae</taxon>
        <taxon>Streptophyta</taxon>
        <taxon>Embryophyta</taxon>
        <taxon>Tracheophyta</taxon>
        <taxon>Spermatophyta</taxon>
        <taxon>Magnoliopsida</taxon>
        <taxon>Liliopsida</taxon>
        <taxon>Zingiberales</taxon>
        <taxon>Cannaceae</taxon>
        <taxon>Canna</taxon>
    </lineage>
</organism>
<dbReference type="CDD" id="cd01650">
    <property type="entry name" value="RT_nLTR_like"/>
    <property type="match status" value="1"/>
</dbReference>
<dbReference type="PANTHER" id="PTHR46890:SF48">
    <property type="entry name" value="RNA-DIRECTED DNA POLYMERASE"/>
    <property type="match status" value="1"/>
</dbReference>
<evidence type="ECO:0000313" key="2">
    <source>
        <dbReference type="EMBL" id="WOL04692.1"/>
    </source>
</evidence>
<dbReference type="InterPro" id="IPR052343">
    <property type="entry name" value="Retrotransposon-Effector_Assoc"/>
</dbReference>